<dbReference type="AlphaFoldDB" id="A0A3M7T196"/>
<dbReference type="Proteomes" id="UP000276133">
    <property type="component" value="Unassembled WGS sequence"/>
</dbReference>
<protein>
    <submittedName>
        <fullName evidence="1">Uncharacterized protein</fullName>
    </submittedName>
</protein>
<organism evidence="1 2">
    <name type="scientific">Brachionus plicatilis</name>
    <name type="common">Marine rotifer</name>
    <name type="synonym">Brachionus muelleri</name>
    <dbReference type="NCBI Taxonomy" id="10195"/>
    <lineage>
        <taxon>Eukaryota</taxon>
        <taxon>Metazoa</taxon>
        <taxon>Spiralia</taxon>
        <taxon>Gnathifera</taxon>
        <taxon>Rotifera</taxon>
        <taxon>Eurotatoria</taxon>
        <taxon>Monogononta</taxon>
        <taxon>Pseudotrocha</taxon>
        <taxon>Ploima</taxon>
        <taxon>Brachionidae</taxon>
        <taxon>Brachionus</taxon>
    </lineage>
</organism>
<reference evidence="1 2" key="1">
    <citation type="journal article" date="2018" name="Sci. Rep.">
        <title>Genomic signatures of local adaptation to the degree of environmental predictability in rotifers.</title>
        <authorList>
            <person name="Franch-Gras L."/>
            <person name="Hahn C."/>
            <person name="Garcia-Roger E.M."/>
            <person name="Carmona M.J."/>
            <person name="Serra M."/>
            <person name="Gomez A."/>
        </authorList>
    </citation>
    <scope>NUCLEOTIDE SEQUENCE [LARGE SCALE GENOMIC DNA]</scope>
    <source>
        <strain evidence="1">HYR1</strain>
    </source>
</reference>
<evidence type="ECO:0000313" key="2">
    <source>
        <dbReference type="Proteomes" id="UP000276133"/>
    </source>
</evidence>
<proteinExistence type="predicted"/>
<gene>
    <name evidence="1" type="ORF">BpHYR1_053257</name>
</gene>
<comment type="caution">
    <text evidence="1">The sequence shown here is derived from an EMBL/GenBank/DDBJ whole genome shotgun (WGS) entry which is preliminary data.</text>
</comment>
<sequence>MIISDIVRLSFMSETKFRLNLIQEWFKEIFKTLQFEKYIIRRPNRVTYFFDNFPKDSVTIENAKFNHPFSPKFLGRPRASAQILKLFVIILKQW</sequence>
<accession>A0A3M7T196</accession>
<name>A0A3M7T196_BRAPC</name>
<dbReference type="EMBL" id="REGN01000461">
    <property type="protein sequence ID" value="RNA41762.1"/>
    <property type="molecule type" value="Genomic_DNA"/>
</dbReference>
<evidence type="ECO:0000313" key="1">
    <source>
        <dbReference type="EMBL" id="RNA41762.1"/>
    </source>
</evidence>
<keyword evidence="2" id="KW-1185">Reference proteome</keyword>